<dbReference type="AlphaFoldDB" id="A0A3M2L309"/>
<evidence type="ECO:0000313" key="2">
    <source>
        <dbReference type="EMBL" id="RMI30903.1"/>
    </source>
</evidence>
<evidence type="ECO:0000256" key="1">
    <source>
        <dbReference type="SAM" id="MobiDB-lite"/>
    </source>
</evidence>
<name>A0A3M2L309_9NOCA</name>
<organism evidence="2 3">
    <name type="scientific">Nocardia stercoris</name>
    <dbReference type="NCBI Taxonomy" id="2483361"/>
    <lineage>
        <taxon>Bacteria</taxon>
        <taxon>Bacillati</taxon>
        <taxon>Actinomycetota</taxon>
        <taxon>Actinomycetes</taxon>
        <taxon>Mycobacteriales</taxon>
        <taxon>Nocardiaceae</taxon>
        <taxon>Nocardia</taxon>
    </lineage>
</organism>
<dbReference type="Proteomes" id="UP000279275">
    <property type="component" value="Unassembled WGS sequence"/>
</dbReference>
<feature type="region of interest" description="Disordered" evidence="1">
    <location>
        <begin position="53"/>
        <end position="85"/>
    </location>
</feature>
<comment type="caution">
    <text evidence="2">The sequence shown here is derived from an EMBL/GenBank/DDBJ whole genome shotgun (WGS) entry which is preliminary data.</text>
</comment>
<accession>A0A3M2L309</accession>
<evidence type="ECO:0000313" key="3">
    <source>
        <dbReference type="Proteomes" id="UP000279275"/>
    </source>
</evidence>
<protein>
    <submittedName>
        <fullName evidence="2">Uncharacterized protein</fullName>
    </submittedName>
</protein>
<dbReference type="EMBL" id="RFFH01000008">
    <property type="protein sequence ID" value="RMI30903.1"/>
    <property type="molecule type" value="Genomic_DNA"/>
</dbReference>
<feature type="region of interest" description="Disordered" evidence="1">
    <location>
        <begin position="1"/>
        <end position="35"/>
    </location>
</feature>
<keyword evidence="3" id="KW-1185">Reference proteome</keyword>
<sequence>MNAQPATDDSVPDADLAEQSVPADPADELPAGTYNGTLVVGSAEAAEADVLEQSIPVPMDEDYRDDDTYPDGTPDEYETPDAADL</sequence>
<proteinExistence type="predicted"/>
<feature type="compositionally biased region" description="Acidic residues" evidence="1">
    <location>
        <begin position="59"/>
        <end position="85"/>
    </location>
</feature>
<gene>
    <name evidence="2" type="ORF">EBN03_19885</name>
</gene>
<reference evidence="2 3" key="1">
    <citation type="submission" date="2018-10" db="EMBL/GenBank/DDBJ databases">
        <title>Isolation from cow dung.</title>
        <authorList>
            <person name="Ling L."/>
        </authorList>
    </citation>
    <scope>NUCLEOTIDE SEQUENCE [LARGE SCALE GENOMIC DNA]</scope>
    <source>
        <strain evidence="2 3">NEAU-LL90</strain>
    </source>
</reference>